<name>A0A0U2VCL7_9FUNG</name>
<organism evidence="2">
    <name type="scientific">Mucor sp. EIM-10</name>
    <dbReference type="NCBI Taxonomy" id="558534"/>
    <lineage>
        <taxon>Eukaryota</taxon>
        <taxon>Fungi</taxon>
        <taxon>Fungi incertae sedis</taxon>
        <taxon>Mucoromycota</taxon>
        <taxon>Mucoromycotina</taxon>
        <taxon>Mucoromycetes</taxon>
        <taxon>Mucorales</taxon>
        <taxon>Mucorineae</taxon>
        <taxon>Mucoraceae</taxon>
        <taxon>Mucor</taxon>
    </lineage>
</organism>
<protein>
    <submittedName>
        <fullName evidence="2">Delta-6 desaturase</fullName>
    </submittedName>
</protein>
<dbReference type="EMBL" id="EU835184">
    <property type="protein sequence ID" value="ALS35529.1"/>
    <property type="molecule type" value="Genomic_DNA"/>
</dbReference>
<evidence type="ECO:0000313" key="2">
    <source>
        <dbReference type="EMBL" id="ALS35529.1"/>
    </source>
</evidence>
<feature type="region of interest" description="Disordered" evidence="1">
    <location>
        <begin position="1"/>
        <end position="32"/>
    </location>
</feature>
<accession>A0A0U2VCL7</accession>
<feature type="compositionally biased region" description="Polar residues" evidence="1">
    <location>
        <begin position="10"/>
        <end position="25"/>
    </location>
</feature>
<dbReference type="AlphaFoldDB" id="A0A0U2VCL7"/>
<reference evidence="2" key="1">
    <citation type="submission" date="2015-09" db="EMBL/GenBank/DDBJ databases">
        <title>Cloning and identification of 5'flanking region of promoter in Mucor circinelloides EIM-10 delta-6 fatty acid desaturase gene.</title>
        <authorList>
            <person name="Huang J.Z."/>
            <person name="Yu A.Q."/>
            <person name="Jiang X.Z."/>
            <person name="Xia X.F."/>
        </authorList>
    </citation>
    <scope>NUCLEOTIDE SEQUENCE</scope>
    <source>
        <strain evidence="2">EIM-10</strain>
    </source>
</reference>
<proteinExistence type="predicted"/>
<sequence length="32" mass="3580">MPPNTAADRQLSSTSTRSSNIVTEEQFQELIK</sequence>
<feature type="non-terminal residue" evidence="2">
    <location>
        <position position="32"/>
    </location>
</feature>
<reference evidence="2" key="2">
    <citation type="submission" date="2015-09" db="EMBL/GenBank/DDBJ databases">
        <title>Cloning, functional expression and promoter analysis of delta-6 fatty acid desaturase gene from oil-producing fungus Mucor sp. EIM-10.</title>
        <authorList>
            <person name="Jiang X.Z."/>
            <person name="Yu A.Q."/>
            <person name="Mao R.Y."/>
            <person name="Huang J.Z."/>
        </authorList>
    </citation>
    <scope>NUCLEOTIDE SEQUENCE</scope>
    <source>
        <strain evidence="2">EIM-10</strain>
    </source>
</reference>
<evidence type="ECO:0000256" key="1">
    <source>
        <dbReference type="SAM" id="MobiDB-lite"/>
    </source>
</evidence>